<evidence type="ECO:0000313" key="1">
    <source>
        <dbReference type="EMBL" id="RIE04446.1"/>
    </source>
</evidence>
<proteinExistence type="predicted"/>
<protein>
    <submittedName>
        <fullName evidence="1">Carboxypeptidase regulatory-like domain-containing protein</fullName>
    </submittedName>
</protein>
<dbReference type="Proteomes" id="UP000266340">
    <property type="component" value="Unassembled WGS sequence"/>
</dbReference>
<organism evidence="1 2">
    <name type="scientific">Cohnella faecalis</name>
    <dbReference type="NCBI Taxonomy" id="2315694"/>
    <lineage>
        <taxon>Bacteria</taxon>
        <taxon>Bacillati</taxon>
        <taxon>Bacillota</taxon>
        <taxon>Bacilli</taxon>
        <taxon>Bacillales</taxon>
        <taxon>Paenibacillaceae</taxon>
        <taxon>Cohnella</taxon>
    </lineage>
</organism>
<keyword evidence="1" id="KW-0645">Protease</keyword>
<dbReference type="SUPFAM" id="SSF49464">
    <property type="entry name" value="Carboxypeptidase regulatory domain-like"/>
    <property type="match status" value="1"/>
</dbReference>
<name>A0A398CM68_9BACL</name>
<dbReference type="InterPro" id="IPR008969">
    <property type="entry name" value="CarboxyPept-like_regulatory"/>
</dbReference>
<gene>
    <name evidence="1" type="ORF">D3H35_07630</name>
</gene>
<evidence type="ECO:0000313" key="2">
    <source>
        <dbReference type="Proteomes" id="UP000266340"/>
    </source>
</evidence>
<sequence>MQVLPDLMLEDAPSDLLRGTVTDEDGNPVPNLTLMVLDENAGEETLNKVNTLVYPDEKVVILCPISLPGIDTTFLYKS</sequence>
<dbReference type="EMBL" id="QXJM01000027">
    <property type="protein sequence ID" value="RIE04446.1"/>
    <property type="molecule type" value="Genomic_DNA"/>
</dbReference>
<dbReference type="GO" id="GO:0004180">
    <property type="term" value="F:carboxypeptidase activity"/>
    <property type="evidence" value="ECO:0007669"/>
    <property type="project" value="UniProtKB-KW"/>
</dbReference>
<keyword evidence="2" id="KW-1185">Reference proteome</keyword>
<comment type="caution">
    <text evidence="1">The sequence shown here is derived from an EMBL/GenBank/DDBJ whole genome shotgun (WGS) entry which is preliminary data.</text>
</comment>
<accession>A0A398CM68</accession>
<reference evidence="1 2" key="1">
    <citation type="submission" date="2018-09" db="EMBL/GenBank/DDBJ databases">
        <title>Cohnella cavernae sp. nov., isolated from a karst cave.</title>
        <authorList>
            <person name="Zhu H."/>
        </authorList>
    </citation>
    <scope>NUCLEOTIDE SEQUENCE [LARGE SCALE GENOMIC DNA]</scope>
    <source>
        <strain evidence="1 2">K2E09-144</strain>
    </source>
</reference>
<keyword evidence="1" id="KW-0121">Carboxypeptidase</keyword>
<dbReference type="AlphaFoldDB" id="A0A398CM68"/>
<keyword evidence="1" id="KW-0378">Hydrolase</keyword>